<evidence type="ECO:0000256" key="3">
    <source>
        <dbReference type="SAM" id="SignalP"/>
    </source>
</evidence>
<feature type="signal peptide" evidence="3">
    <location>
        <begin position="1"/>
        <end position="18"/>
    </location>
</feature>
<dbReference type="InterPro" id="IPR036691">
    <property type="entry name" value="Endo/exonu/phosph_ase_sf"/>
</dbReference>
<dbReference type="EMBL" id="CP165647">
    <property type="protein sequence ID" value="XDU61609.1"/>
    <property type="molecule type" value="Genomic_DNA"/>
</dbReference>
<dbReference type="PANTHER" id="PTHR11371:SF31">
    <property type="entry name" value="EXTRACELLULAR NUCLEASE"/>
    <property type="match status" value="1"/>
</dbReference>
<dbReference type="InterPro" id="IPR016202">
    <property type="entry name" value="DNase_I"/>
</dbReference>
<gene>
    <name evidence="4" type="ORF">AB8B28_08085</name>
</gene>
<keyword evidence="2" id="KW-0378">Hydrolase</keyword>
<keyword evidence="4" id="KW-0255">Endonuclease</keyword>
<dbReference type="SMART" id="SM00476">
    <property type="entry name" value="DNaseIc"/>
    <property type="match status" value="1"/>
</dbReference>
<evidence type="ECO:0000313" key="4">
    <source>
        <dbReference type="EMBL" id="XDU61609.1"/>
    </source>
</evidence>
<sequence>MKNLKMKILALLFCLIFACTKENIETDFSQIEKNDKTIAIASFNALRLGEKQKDYKAFSKILANFDLIGLEEVMNEKGVKKVQAYLQKLTKEKWDYIISEDSVGSENYREYYAFIYRRDKFLEAKGLGFYKEKDENEFMREPYGAYFKAENFDFVYIIAHSVFGDKEKQRLLEAANYVNVYEYFSKLTNEDDIIIAGDFNTAADNMAFKNLSDKYNVSYILEPNENLTTLSDNKLVSSYDNFFINLKKTKEFTGNSGVYNFIKNNNYAIIKKYVSDHLPIFSEYSITEDLD</sequence>
<accession>A0AB39V1E8</accession>
<dbReference type="SUPFAM" id="SSF56219">
    <property type="entry name" value="DNase I-like"/>
    <property type="match status" value="1"/>
</dbReference>
<dbReference type="Gene3D" id="3.60.10.10">
    <property type="entry name" value="Endonuclease/exonuclease/phosphatase"/>
    <property type="match status" value="1"/>
</dbReference>
<dbReference type="KEGG" id="lala:AB8B28_08085"/>
<dbReference type="AlphaFoldDB" id="A0AB39V1E8"/>
<dbReference type="PANTHER" id="PTHR11371">
    <property type="entry name" value="DEOXYRIBONUCLEASE"/>
    <property type="match status" value="1"/>
</dbReference>
<dbReference type="CDD" id="cd10283">
    <property type="entry name" value="MnuA_DNase1-like"/>
    <property type="match status" value="1"/>
</dbReference>
<dbReference type="GO" id="GO:0004519">
    <property type="term" value="F:endonuclease activity"/>
    <property type="evidence" value="ECO:0007669"/>
    <property type="project" value="UniProtKB-KW"/>
</dbReference>
<dbReference type="RefSeq" id="WP_369715166.1">
    <property type="nucleotide sequence ID" value="NZ_CP165647.1"/>
</dbReference>
<reference evidence="4" key="1">
    <citation type="submission" date="2024-07" db="EMBL/GenBank/DDBJ databases">
        <authorList>
            <person name="Li X.-J."/>
            <person name="Wang X."/>
        </authorList>
    </citation>
    <scope>NUCLEOTIDE SEQUENCE</scope>
    <source>
        <strain evidence="4">HSP-536</strain>
    </source>
</reference>
<keyword evidence="3" id="KW-0732">Signal</keyword>
<evidence type="ECO:0000256" key="1">
    <source>
        <dbReference type="ARBA" id="ARBA00022722"/>
    </source>
</evidence>
<dbReference type="GO" id="GO:0004536">
    <property type="term" value="F:DNA nuclease activity"/>
    <property type="evidence" value="ECO:0007669"/>
    <property type="project" value="InterPro"/>
</dbReference>
<dbReference type="GO" id="GO:0006308">
    <property type="term" value="P:DNA catabolic process"/>
    <property type="evidence" value="ECO:0007669"/>
    <property type="project" value="InterPro"/>
</dbReference>
<evidence type="ECO:0000256" key="2">
    <source>
        <dbReference type="ARBA" id="ARBA00022801"/>
    </source>
</evidence>
<keyword evidence="1" id="KW-0540">Nuclease</keyword>
<feature type="chain" id="PRO_5044205671" evidence="3">
    <location>
        <begin position="19"/>
        <end position="291"/>
    </location>
</feature>
<organism evidence="4">
    <name type="scientific">Leptotrichia alba</name>
    <dbReference type="NCBI Taxonomy" id="3239304"/>
    <lineage>
        <taxon>Bacteria</taxon>
        <taxon>Fusobacteriati</taxon>
        <taxon>Fusobacteriota</taxon>
        <taxon>Fusobacteriia</taxon>
        <taxon>Fusobacteriales</taxon>
        <taxon>Leptotrichiaceae</taxon>
        <taxon>Leptotrichia</taxon>
    </lineage>
</organism>
<name>A0AB39V1E8_9FUSO</name>
<protein>
    <submittedName>
        <fullName evidence="4">Endonuclease/exonuclease/phosphatase family protein</fullName>
    </submittedName>
</protein>
<dbReference type="PROSITE" id="PS51257">
    <property type="entry name" value="PROKAR_LIPOPROTEIN"/>
    <property type="match status" value="1"/>
</dbReference>
<dbReference type="GO" id="GO:0016787">
    <property type="term" value="F:hydrolase activity"/>
    <property type="evidence" value="ECO:0007669"/>
    <property type="project" value="UniProtKB-KW"/>
</dbReference>
<proteinExistence type="predicted"/>